<dbReference type="InterPro" id="IPR012871">
    <property type="entry name" value="DUF1668_ORYSA"/>
</dbReference>
<dbReference type="AlphaFoldDB" id="A0A811NRB8"/>
<proteinExistence type="predicted"/>
<dbReference type="PANTHER" id="PTHR33085:SF113">
    <property type="entry name" value="OS05G0126000 PROTEIN"/>
    <property type="match status" value="1"/>
</dbReference>
<dbReference type="Pfam" id="PF07893">
    <property type="entry name" value="DUF1668"/>
    <property type="match status" value="1"/>
</dbReference>
<dbReference type="Proteomes" id="UP000604825">
    <property type="component" value="Unassembled WGS sequence"/>
</dbReference>
<protein>
    <submittedName>
        <fullName evidence="1">Uncharacterized protein</fullName>
    </submittedName>
</protein>
<organism evidence="1 2">
    <name type="scientific">Miscanthus lutarioriparius</name>
    <dbReference type="NCBI Taxonomy" id="422564"/>
    <lineage>
        <taxon>Eukaryota</taxon>
        <taxon>Viridiplantae</taxon>
        <taxon>Streptophyta</taxon>
        <taxon>Embryophyta</taxon>
        <taxon>Tracheophyta</taxon>
        <taxon>Spermatophyta</taxon>
        <taxon>Magnoliopsida</taxon>
        <taxon>Liliopsida</taxon>
        <taxon>Poales</taxon>
        <taxon>Poaceae</taxon>
        <taxon>PACMAD clade</taxon>
        <taxon>Panicoideae</taxon>
        <taxon>Andropogonodae</taxon>
        <taxon>Andropogoneae</taxon>
        <taxon>Saccharinae</taxon>
        <taxon>Miscanthus</taxon>
    </lineage>
</organism>
<accession>A0A811NRB8</accession>
<dbReference type="EMBL" id="CAJGYO010000004">
    <property type="protein sequence ID" value="CAD6226241.1"/>
    <property type="molecule type" value="Genomic_DNA"/>
</dbReference>
<dbReference type="PANTHER" id="PTHR33085">
    <property type="entry name" value="OS12G0113100 PROTEIN-RELATED"/>
    <property type="match status" value="1"/>
</dbReference>
<keyword evidence="2" id="KW-1185">Reference proteome</keyword>
<gene>
    <name evidence="1" type="ORF">NCGR_LOCUS18113</name>
</gene>
<dbReference type="OrthoDB" id="591320at2759"/>
<sequence>MIRRFVNVVAENCKTGIYSLHRLDVSKHLFHQSRADARVVPFLAEAQDNSSDEQPMLDRLKELPSAMTTWSSSNVDYFSLLGSRCKEGRILCMNKVGTAVLFDPHSSSNFIMPGLNQFEGPVPVSVSVAPAGDKEEQLYIMHGGPDGGLELNSNYHFNVLRYGPPFCCPWSDVKGWYWQSLPVPPFVDDPQYKYKPAVISSYTVVDSGHTIVFSGRGHWNLLLQRNELRMEACCPSLAKLSTSLILSSGWASASAALVPFVQRLDSLTCSWITNQCRRRLPGLITRPRSGWQ</sequence>
<evidence type="ECO:0000313" key="2">
    <source>
        <dbReference type="Proteomes" id="UP000604825"/>
    </source>
</evidence>
<comment type="caution">
    <text evidence="1">The sequence shown here is derived from an EMBL/GenBank/DDBJ whole genome shotgun (WGS) entry which is preliminary data.</text>
</comment>
<reference evidence="1" key="1">
    <citation type="submission" date="2020-10" db="EMBL/GenBank/DDBJ databases">
        <authorList>
            <person name="Han B."/>
            <person name="Lu T."/>
            <person name="Zhao Q."/>
            <person name="Huang X."/>
            <person name="Zhao Y."/>
        </authorList>
    </citation>
    <scope>NUCLEOTIDE SEQUENCE</scope>
</reference>
<evidence type="ECO:0000313" key="1">
    <source>
        <dbReference type="EMBL" id="CAD6226241.1"/>
    </source>
</evidence>
<name>A0A811NRB8_9POAL</name>